<dbReference type="EMBL" id="JACTNZ010000008">
    <property type="protein sequence ID" value="KAG5537621.1"/>
    <property type="molecule type" value="Genomic_DNA"/>
</dbReference>
<protein>
    <submittedName>
        <fullName evidence="1">Uncharacterized protein</fullName>
    </submittedName>
</protein>
<keyword evidence="2" id="KW-1185">Reference proteome</keyword>
<name>A0AAV6J8W5_9ERIC</name>
<evidence type="ECO:0000313" key="2">
    <source>
        <dbReference type="Proteomes" id="UP000823749"/>
    </source>
</evidence>
<dbReference type="Proteomes" id="UP000823749">
    <property type="component" value="Chromosome 8"/>
</dbReference>
<comment type="caution">
    <text evidence="1">The sequence shown here is derived from an EMBL/GenBank/DDBJ whole genome shotgun (WGS) entry which is preliminary data.</text>
</comment>
<gene>
    <name evidence="1" type="ORF">RHGRI_024911</name>
</gene>
<dbReference type="AlphaFoldDB" id="A0AAV6J8W5"/>
<sequence>MLQEVKVCHTWSMSTSGKRRKAASMPACSRRVAAFAASRVASVVWTFCVAIAPSVSPQKIAMCC</sequence>
<organism evidence="1 2">
    <name type="scientific">Rhododendron griersonianum</name>
    <dbReference type="NCBI Taxonomy" id="479676"/>
    <lineage>
        <taxon>Eukaryota</taxon>
        <taxon>Viridiplantae</taxon>
        <taxon>Streptophyta</taxon>
        <taxon>Embryophyta</taxon>
        <taxon>Tracheophyta</taxon>
        <taxon>Spermatophyta</taxon>
        <taxon>Magnoliopsida</taxon>
        <taxon>eudicotyledons</taxon>
        <taxon>Gunneridae</taxon>
        <taxon>Pentapetalae</taxon>
        <taxon>asterids</taxon>
        <taxon>Ericales</taxon>
        <taxon>Ericaceae</taxon>
        <taxon>Ericoideae</taxon>
        <taxon>Rhodoreae</taxon>
        <taxon>Rhododendron</taxon>
    </lineage>
</organism>
<evidence type="ECO:0000313" key="1">
    <source>
        <dbReference type="EMBL" id="KAG5537621.1"/>
    </source>
</evidence>
<accession>A0AAV6J8W5</accession>
<proteinExistence type="predicted"/>
<reference evidence="1" key="1">
    <citation type="submission" date="2020-08" db="EMBL/GenBank/DDBJ databases">
        <title>Plant Genome Project.</title>
        <authorList>
            <person name="Zhang R.-G."/>
        </authorList>
    </citation>
    <scope>NUCLEOTIDE SEQUENCE</scope>
    <source>
        <strain evidence="1">WSP0</strain>
        <tissue evidence="1">Leaf</tissue>
    </source>
</reference>